<dbReference type="InterPro" id="IPR037066">
    <property type="entry name" value="Plug_dom_sf"/>
</dbReference>
<keyword evidence="6 8" id="KW-0472">Membrane</keyword>
<dbReference type="Pfam" id="PF07715">
    <property type="entry name" value="Plug"/>
    <property type="match status" value="1"/>
</dbReference>
<dbReference type="STRING" id="1419482.SAMN05444266_102521"/>
<dbReference type="AlphaFoldDB" id="A0A1M6YWP5"/>
<evidence type="ECO:0000256" key="1">
    <source>
        <dbReference type="ARBA" id="ARBA00004571"/>
    </source>
</evidence>
<dbReference type="InterPro" id="IPR036942">
    <property type="entry name" value="Beta-barrel_TonB_sf"/>
</dbReference>
<reference evidence="13 14" key="1">
    <citation type="submission" date="2016-11" db="EMBL/GenBank/DDBJ databases">
        <authorList>
            <person name="Jaros S."/>
            <person name="Januszkiewicz K."/>
            <person name="Wedrychowicz H."/>
        </authorList>
    </citation>
    <scope>NUCLEOTIDE SEQUENCE [LARGE SCALE GENOMIC DNA]</scope>
    <source>
        <strain evidence="13 14">DSM 27406</strain>
    </source>
</reference>
<dbReference type="Gene3D" id="2.170.130.10">
    <property type="entry name" value="TonB-dependent receptor, plug domain"/>
    <property type="match status" value="1"/>
</dbReference>
<accession>A0A1M6YWP5</accession>
<dbReference type="Gene3D" id="2.60.40.1120">
    <property type="entry name" value="Carboxypeptidase-like, regulatory domain"/>
    <property type="match status" value="1"/>
</dbReference>
<dbReference type="InterPro" id="IPR012910">
    <property type="entry name" value="Plug_dom"/>
</dbReference>
<keyword evidence="4 8" id="KW-0812">Transmembrane</keyword>
<dbReference type="Pfam" id="PF13715">
    <property type="entry name" value="CarbopepD_reg_2"/>
    <property type="match status" value="1"/>
</dbReference>
<keyword evidence="3 8" id="KW-1134">Transmembrane beta strand</keyword>
<evidence type="ECO:0000256" key="4">
    <source>
        <dbReference type="ARBA" id="ARBA00022692"/>
    </source>
</evidence>
<evidence type="ECO:0000259" key="11">
    <source>
        <dbReference type="Pfam" id="PF00593"/>
    </source>
</evidence>
<gene>
    <name evidence="13" type="ORF">SAMN05444266_102521</name>
</gene>
<dbReference type="Gene3D" id="2.40.170.20">
    <property type="entry name" value="TonB-dependent receptor, beta-barrel domain"/>
    <property type="match status" value="1"/>
</dbReference>
<keyword evidence="7 8" id="KW-0998">Cell outer membrane</keyword>
<dbReference type="RefSeq" id="WP_073079353.1">
    <property type="nucleotide sequence ID" value="NZ_FRBL01000002.1"/>
</dbReference>
<feature type="signal peptide" evidence="10">
    <location>
        <begin position="1"/>
        <end position="19"/>
    </location>
</feature>
<dbReference type="Pfam" id="PF00593">
    <property type="entry name" value="TonB_dep_Rec_b-barrel"/>
    <property type="match status" value="1"/>
</dbReference>
<dbReference type="GO" id="GO:0009279">
    <property type="term" value="C:cell outer membrane"/>
    <property type="evidence" value="ECO:0007669"/>
    <property type="project" value="UniProtKB-SubCell"/>
</dbReference>
<keyword evidence="2 8" id="KW-0813">Transport</keyword>
<feature type="domain" description="TonB-dependent receptor plug" evidence="12">
    <location>
        <begin position="115"/>
        <end position="223"/>
    </location>
</feature>
<dbReference type="NCBIfam" id="TIGR04056">
    <property type="entry name" value="OMP_RagA_SusC"/>
    <property type="match status" value="1"/>
</dbReference>
<dbReference type="SUPFAM" id="SSF49464">
    <property type="entry name" value="Carboxypeptidase regulatory domain-like"/>
    <property type="match status" value="1"/>
</dbReference>
<evidence type="ECO:0000256" key="10">
    <source>
        <dbReference type="SAM" id="SignalP"/>
    </source>
</evidence>
<evidence type="ECO:0000256" key="2">
    <source>
        <dbReference type="ARBA" id="ARBA00022448"/>
    </source>
</evidence>
<evidence type="ECO:0000256" key="8">
    <source>
        <dbReference type="PROSITE-ProRule" id="PRU01360"/>
    </source>
</evidence>
<dbReference type="InterPro" id="IPR039426">
    <property type="entry name" value="TonB-dep_rcpt-like"/>
</dbReference>
<feature type="chain" id="PRO_5012319515" evidence="10">
    <location>
        <begin position="20"/>
        <end position="1076"/>
    </location>
</feature>
<evidence type="ECO:0000256" key="3">
    <source>
        <dbReference type="ARBA" id="ARBA00022452"/>
    </source>
</evidence>
<comment type="similarity">
    <text evidence="8 9">Belongs to the TonB-dependent receptor family.</text>
</comment>
<dbReference type="SUPFAM" id="SSF56935">
    <property type="entry name" value="Porins"/>
    <property type="match status" value="1"/>
</dbReference>
<dbReference type="InterPro" id="IPR008969">
    <property type="entry name" value="CarboxyPept-like_regulatory"/>
</dbReference>
<evidence type="ECO:0000313" key="14">
    <source>
        <dbReference type="Proteomes" id="UP000184420"/>
    </source>
</evidence>
<dbReference type="InterPro" id="IPR023997">
    <property type="entry name" value="TonB-dep_OMP_SusC/RagA_CS"/>
</dbReference>
<name>A0A1M6YWP5_9BACT</name>
<comment type="subcellular location">
    <subcellularLocation>
        <location evidence="1 8">Cell outer membrane</location>
        <topology evidence="1 8">Multi-pass membrane protein</topology>
    </subcellularLocation>
</comment>
<protein>
    <submittedName>
        <fullName evidence="13">TonB-linked outer membrane protein, SusC/RagA family</fullName>
    </submittedName>
</protein>
<keyword evidence="14" id="KW-1185">Reference proteome</keyword>
<dbReference type="OrthoDB" id="9768177at2"/>
<proteinExistence type="inferred from homology"/>
<dbReference type="NCBIfam" id="TIGR04057">
    <property type="entry name" value="SusC_RagA_signa"/>
    <property type="match status" value="1"/>
</dbReference>
<keyword evidence="10" id="KW-0732">Signal</keyword>
<evidence type="ECO:0000256" key="9">
    <source>
        <dbReference type="RuleBase" id="RU003357"/>
    </source>
</evidence>
<organism evidence="13 14">
    <name type="scientific">Chitinophaga jiangningensis</name>
    <dbReference type="NCBI Taxonomy" id="1419482"/>
    <lineage>
        <taxon>Bacteria</taxon>
        <taxon>Pseudomonadati</taxon>
        <taxon>Bacteroidota</taxon>
        <taxon>Chitinophagia</taxon>
        <taxon>Chitinophagales</taxon>
        <taxon>Chitinophagaceae</taxon>
        <taxon>Chitinophaga</taxon>
    </lineage>
</organism>
<dbReference type="PROSITE" id="PS52016">
    <property type="entry name" value="TONB_DEPENDENT_REC_3"/>
    <property type="match status" value="1"/>
</dbReference>
<sequence length="1076" mass="119356">MKRILLLVAIICGSMAGFAQSRQVKGTVTNKEAGDPLPGVTVRLRNTSTGVNTDVNGRFTITLPNDNAAELQFTYIGYQAKVIPVKPGQTLNVTLDQTNANMNEVVVVGYGTMSRREFTGSVSSINAAKELKDIPANTVAEALAGRLAGVQVTTTEGRPGAEILIRVRGGGSITQDNSPLYIVDGIQVENALSLLSPQEIQSIDVLKDAASTAIYGARGANGVVIITTKGGKEMKTRVSYDGYAGTRSIINKLPVLKPYDFIKYQYKVYNYNTDEATSNSFRDKYGRWEDLELYKNMPFTDWQDEVFGRDAKNLTNVVTVSGGSKTTSFNLTLNNLKDEGIMLESGYRRNMLSFRFDHQASDRLKVGLTARYGRQRIDGVGTSNTGSQGTNRLRNSVRYKPFIGTGQEDVVDVFDPEYANLTNLTSPVLLAHNELKYDYRNDGNFSGYFSYDLTKDLTFKSVAGITANNGRANTYNGEVTSVARSNAGLAVVNITTGETTTLTNSNTLNYKHTFAKKHNLNVLLGQELYQTKATTFNSTVKFMPVDLTPEQAFAGIDKATPPSGYIQDPASTSETQAKLISFFGRVNYSYDSRYMLTLTGRYDGSSKFNYDNGFAFFPSAAIAWRVAEENWFKEANISWLSDLKFRASLGTSGNNRIANDLFRTVFDPKTASYAFEEAVTPGLAPVALANPRLKWETTVARNLGLDVSFLDNRVNATIDFYNNNTRDLLLAVQIPQTTGYATQMQNVGKTKNTGVELQVNASLFAKKKFNWNVSFNIAHNKNTIVSLGTDPSGKPLNSYFAQSGWVNSLNDFLVQVGAPIGQFYGYVTDGYYSVDDFDYNPSTQKYTLKSDVPNAGAVALGNRDPQPGDLKLKKLTDDKNMVIGANDRTVLGNAQPKFFGGINNQFTWNGFDMSIFLNFSYGNKVYNANRMEFTTQYLYKDNNLLEIMKDQWKWYDDNGMKVTDPEALKALNKDTKYWSAPGGNYFLHSFAIEDGSFLRISNLTLGYSIPDKLLKRTNVFSRFRVYATVNNLYTFTKYSGYDPEANTRRNNPLTPSVDYSAYPRSRFILAGINASF</sequence>
<dbReference type="InterPro" id="IPR023996">
    <property type="entry name" value="TonB-dep_OMP_SusC/RagA"/>
</dbReference>
<evidence type="ECO:0000256" key="5">
    <source>
        <dbReference type="ARBA" id="ARBA00023077"/>
    </source>
</evidence>
<evidence type="ECO:0000259" key="12">
    <source>
        <dbReference type="Pfam" id="PF07715"/>
    </source>
</evidence>
<evidence type="ECO:0000256" key="7">
    <source>
        <dbReference type="ARBA" id="ARBA00023237"/>
    </source>
</evidence>
<evidence type="ECO:0000313" key="13">
    <source>
        <dbReference type="EMBL" id="SHL22617.1"/>
    </source>
</evidence>
<dbReference type="EMBL" id="FRBL01000002">
    <property type="protein sequence ID" value="SHL22617.1"/>
    <property type="molecule type" value="Genomic_DNA"/>
</dbReference>
<feature type="domain" description="TonB-dependent receptor-like beta-barrel" evidence="11">
    <location>
        <begin position="394"/>
        <end position="835"/>
    </location>
</feature>
<dbReference type="Proteomes" id="UP000184420">
    <property type="component" value="Unassembled WGS sequence"/>
</dbReference>
<dbReference type="InterPro" id="IPR000531">
    <property type="entry name" value="Beta-barrel_TonB"/>
</dbReference>
<evidence type="ECO:0000256" key="6">
    <source>
        <dbReference type="ARBA" id="ARBA00023136"/>
    </source>
</evidence>
<keyword evidence="5 9" id="KW-0798">TonB box</keyword>